<organism evidence="3">
    <name type="scientific">Polynucleobacter sp. UK-FUSCHL-C3</name>
    <dbReference type="NCBI Taxonomy" id="2955208"/>
    <lineage>
        <taxon>Bacteria</taxon>
        <taxon>Pseudomonadati</taxon>
        <taxon>Pseudomonadota</taxon>
        <taxon>Betaproteobacteria</taxon>
        <taxon>Burkholderiales</taxon>
        <taxon>Burkholderiaceae</taxon>
        <taxon>Polynucleobacter</taxon>
    </lineage>
</organism>
<dbReference type="InterPro" id="IPR001763">
    <property type="entry name" value="Rhodanese-like_dom"/>
</dbReference>
<dbReference type="Pfam" id="PF00581">
    <property type="entry name" value="Rhodanese"/>
    <property type="match status" value="1"/>
</dbReference>
<dbReference type="Gene3D" id="3.40.250.10">
    <property type="entry name" value="Rhodanese-like domain"/>
    <property type="match status" value="1"/>
</dbReference>
<feature type="domain" description="Rhodanese" evidence="2">
    <location>
        <begin position="138"/>
        <end position="232"/>
    </location>
</feature>
<dbReference type="Pfam" id="PF17773">
    <property type="entry name" value="UPF0176_N"/>
    <property type="match status" value="1"/>
</dbReference>
<name>A0AAU8A378_9BURK</name>
<evidence type="ECO:0000256" key="1">
    <source>
        <dbReference type="HAMAP-Rule" id="MF_00469"/>
    </source>
</evidence>
<keyword evidence="1" id="KW-0560">Oxidoreductase</keyword>
<dbReference type="Gene3D" id="3.30.70.100">
    <property type="match status" value="1"/>
</dbReference>
<evidence type="ECO:0000313" key="3">
    <source>
        <dbReference type="EMBL" id="XCC58113.1"/>
    </source>
</evidence>
<dbReference type="NCBIfam" id="NF003703">
    <property type="entry name" value="PRK05320.1"/>
    <property type="match status" value="1"/>
</dbReference>
<dbReference type="InterPro" id="IPR036873">
    <property type="entry name" value="Rhodanese-like_dom_sf"/>
</dbReference>
<comment type="function">
    <text evidence="1">Catalyzes oxygen-dependent 5-hydroxyuridine (ho5U) modification at position 34 in tRNAs.</text>
</comment>
<dbReference type="InterPro" id="IPR020936">
    <property type="entry name" value="TrhO"/>
</dbReference>
<accession>A0AAU8A378</accession>
<dbReference type="PANTHER" id="PTHR43268:SF3">
    <property type="entry name" value="RHODANESE-LIKE DOMAIN-CONTAINING PROTEIN 7-RELATED"/>
    <property type="match status" value="1"/>
</dbReference>
<dbReference type="GO" id="GO:0016705">
    <property type="term" value="F:oxidoreductase activity, acting on paired donors, with incorporation or reduction of molecular oxygen"/>
    <property type="evidence" value="ECO:0007669"/>
    <property type="project" value="UniProtKB-UniRule"/>
</dbReference>
<dbReference type="SMART" id="SM00450">
    <property type="entry name" value="RHOD"/>
    <property type="match status" value="1"/>
</dbReference>
<dbReference type="InterPro" id="IPR040503">
    <property type="entry name" value="TRHO_N"/>
</dbReference>
<dbReference type="AlphaFoldDB" id="A0AAU8A378"/>
<keyword evidence="1" id="KW-0819">tRNA processing</keyword>
<sequence>MNDLTNKPKSLPILNIAGYQFVRLDQLESLRESLQESALLHQLKGTILLAEEGINLFLAGLESDIQDFLKTLRADPRLRTFTTKDSWSSSQPFRKLLIKIKKEIIRMNHPTITPEKGRAKFIAPEKLKQWLDQGHDDLGRPVVMIDTRNSFEVEYGSFDNAMHFNINKFSEFPEAIESHLLELADKTLVSFCTGGIRCEKSGLYLRERGLEHSYQLDGGILQYFEDIGSAHYQGDCFVFDERETLEPTLAAKPQGRLKPKKTNP</sequence>
<dbReference type="EC" id="1.14.-.-" evidence="1"/>
<evidence type="ECO:0000259" key="2">
    <source>
        <dbReference type="PROSITE" id="PS50206"/>
    </source>
</evidence>
<dbReference type="HAMAP" id="MF_00469">
    <property type="entry name" value="TrhO"/>
    <property type="match status" value="1"/>
</dbReference>
<dbReference type="RefSeq" id="WP_353439273.1">
    <property type="nucleotide sequence ID" value="NZ_CP099959.1"/>
</dbReference>
<dbReference type="GO" id="GO:0006400">
    <property type="term" value="P:tRNA modification"/>
    <property type="evidence" value="ECO:0007669"/>
    <property type="project" value="UniProtKB-UniRule"/>
</dbReference>
<comment type="catalytic activity">
    <reaction evidence="1">
        <text>uridine(34) in tRNA + AH2 + O2 = 5-hydroxyuridine(34) in tRNA + A + H2O</text>
        <dbReference type="Rhea" id="RHEA:64224"/>
        <dbReference type="Rhea" id="RHEA-COMP:11727"/>
        <dbReference type="Rhea" id="RHEA-COMP:13381"/>
        <dbReference type="ChEBI" id="CHEBI:13193"/>
        <dbReference type="ChEBI" id="CHEBI:15377"/>
        <dbReference type="ChEBI" id="CHEBI:15379"/>
        <dbReference type="ChEBI" id="CHEBI:17499"/>
        <dbReference type="ChEBI" id="CHEBI:65315"/>
        <dbReference type="ChEBI" id="CHEBI:136877"/>
    </reaction>
</comment>
<dbReference type="SUPFAM" id="SSF52821">
    <property type="entry name" value="Rhodanese/Cell cycle control phosphatase"/>
    <property type="match status" value="1"/>
</dbReference>
<dbReference type="EMBL" id="CP099959">
    <property type="protein sequence ID" value="XCC58113.1"/>
    <property type="molecule type" value="Genomic_DNA"/>
</dbReference>
<dbReference type="PANTHER" id="PTHR43268">
    <property type="entry name" value="THIOSULFATE SULFURTRANSFERASE/RHODANESE-LIKE DOMAIN-CONTAINING PROTEIN 2"/>
    <property type="match status" value="1"/>
</dbReference>
<gene>
    <name evidence="1" type="primary">trhO</name>
    <name evidence="3" type="ORF">NKE59_02150</name>
</gene>
<comment type="similarity">
    <text evidence="1">Belongs to the TrhO family.</text>
</comment>
<proteinExistence type="inferred from homology"/>
<protein>
    <recommendedName>
        <fullName evidence="1">tRNA uridine(34) hydroxylase</fullName>
        <ecNumber evidence="1">1.14.-.-</ecNumber>
    </recommendedName>
    <alternativeName>
        <fullName evidence="1">tRNA hydroxylation protein O</fullName>
    </alternativeName>
</protein>
<reference evidence="3" key="1">
    <citation type="submission" date="2022-06" db="EMBL/GenBank/DDBJ databases">
        <title>New Polynucleobacter species.</title>
        <authorList>
            <person name="Hahn M.W."/>
        </authorList>
    </citation>
    <scope>NUCLEOTIDE SEQUENCE</scope>
    <source>
        <strain evidence="3">UK-FUSCHL-C3</strain>
    </source>
</reference>
<dbReference type="PROSITE" id="PS50206">
    <property type="entry name" value="RHODANESE_3"/>
    <property type="match status" value="1"/>
</dbReference>